<dbReference type="Gene3D" id="2.40.160.10">
    <property type="entry name" value="Porin"/>
    <property type="match status" value="1"/>
</dbReference>
<proteinExistence type="predicted"/>
<evidence type="ECO:0000256" key="1">
    <source>
        <dbReference type="SAM" id="MobiDB-lite"/>
    </source>
</evidence>
<name>A0A1E3VSJ6_9HYPH</name>
<accession>A0A1E3VSJ6</accession>
<dbReference type="Pfam" id="PF10082">
    <property type="entry name" value="BBP2_2"/>
    <property type="match status" value="1"/>
</dbReference>
<evidence type="ECO:0000313" key="2">
    <source>
        <dbReference type="EMBL" id="ODR96517.1"/>
    </source>
</evidence>
<keyword evidence="3" id="KW-1185">Reference proteome</keyword>
<gene>
    <name evidence="2" type="ORF">AUC70_14655</name>
</gene>
<feature type="compositionally biased region" description="Polar residues" evidence="1">
    <location>
        <begin position="25"/>
        <end position="42"/>
    </location>
</feature>
<dbReference type="AlphaFoldDB" id="A0A1E3VSJ6"/>
<sequence length="493" mass="54335">MLATDLGTNAEDTDPLGGLGDDATSAGTTQAPDVTVSRQLRPSTVDPGLRGTVVADEAVPGFGIDEGRAEAPGEVDPFGDPVETPLRDDIVDIDPADDPLGLRVRQLDPYEPLGTRLGSFLLFAEADVGMIFTDNVLGTPNGNSAYAFEFAPEVRLESDWARHAFEAEFTADRSWFNRFSVEDDKIYAALLRGRLDVGARTNVQLELGKAQTQDGRNAVDITNIAGFQTNVQEEQISLSAEHNFNRLTVEVEGSISTFDYQDLTGVQQALAETVTGQFIPLVDVRDYRENELTMRGTYEFNPGLSLYLEGEISEDVYKQPVTVSGLTRDSNGFATLAGMTFSVSNAFYGDISLGWGEQSSIADDTAPVEGFLLNADVVWMPTPMTLVEFLANSQIATANTVDSLGAVSRSYRLSLQHAFWRYLVVGGYLSYETADYADNPLIDERLREGLTMEYFFNPNMSVYTQYEHTDFMSTDRFNEYAENEIRVGLRIRN</sequence>
<dbReference type="EMBL" id="LPWE01000004">
    <property type="protein sequence ID" value="ODR96517.1"/>
    <property type="molecule type" value="Genomic_DNA"/>
</dbReference>
<reference evidence="2 3" key="1">
    <citation type="journal article" date="2016" name="Environ. Microbiol.">
        <title>New Methyloceanibacter diversity from North Sea sediments includes methanotroph containing solely the soluble methane monooxygenase.</title>
        <authorList>
            <person name="Vekeman B."/>
            <person name="Kerckhof F.M."/>
            <person name="Cremers G."/>
            <person name="de Vos P."/>
            <person name="Vandamme P."/>
            <person name="Boon N."/>
            <person name="Op den Camp H.J."/>
            <person name="Heylen K."/>
        </authorList>
    </citation>
    <scope>NUCLEOTIDE SEQUENCE [LARGE SCALE GENOMIC DNA]</scope>
    <source>
        <strain evidence="2 3">R-67176</strain>
    </source>
</reference>
<dbReference type="Proteomes" id="UP000094172">
    <property type="component" value="Unassembled WGS sequence"/>
</dbReference>
<dbReference type="RefSeq" id="WP_069443476.1">
    <property type="nucleotide sequence ID" value="NZ_LPWE01000004.1"/>
</dbReference>
<evidence type="ECO:0000313" key="3">
    <source>
        <dbReference type="Proteomes" id="UP000094172"/>
    </source>
</evidence>
<dbReference type="InterPro" id="IPR018759">
    <property type="entry name" value="BBP2_2"/>
</dbReference>
<dbReference type="InterPro" id="IPR023614">
    <property type="entry name" value="Porin_dom_sf"/>
</dbReference>
<protein>
    <submittedName>
        <fullName evidence="2">Uncharacterized protein</fullName>
    </submittedName>
</protein>
<dbReference type="SUPFAM" id="SSF56925">
    <property type="entry name" value="OMPA-like"/>
    <property type="match status" value="1"/>
</dbReference>
<dbReference type="InterPro" id="IPR011250">
    <property type="entry name" value="OMP/PagP_B-barrel"/>
</dbReference>
<organism evidence="2 3">
    <name type="scientific">Methyloceanibacter stevinii</name>
    <dbReference type="NCBI Taxonomy" id="1774970"/>
    <lineage>
        <taxon>Bacteria</taxon>
        <taxon>Pseudomonadati</taxon>
        <taxon>Pseudomonadota</taxon>
        <taxon>Alphaproteobacteria</taxon>
        <taxon>Hyphomicrobiales</taxon>
        <taxon>Hyphomicrobiaceae</taxon>
        <taxon>Methyloceanibacter</taxon>
    </lineage>
</organism>
<comment type="caution">
    <text evidence="2">The sequence shown here is derived from an EMBL/GenBank/DDBJ whole genome shotgun (WGS) entry which is preliminary data.</text>
</comment>
<dbReference type="STRING" id="1774970.AUC70_14655"/>
<feature type="region of interest" description="Disordered" evidence="1">
    <location>
        <begin position="1"/>
        <end position="49"/>
    </location>
</feature>